<keyword evidence="5" id="KW-1185">Reference proteome</keyword>
<comment type="similarity">
    <text evidence="1 2">Belongs to the 5'-nucleotidase family.</text>
</comment>
<dbReference type="SUPFAM" id="SSF55816">
    <property type="entry name" value="5'-nucleotidase (syn. UDP-sugar hydrolase), C-terminal domain"/>
    <property type="match status" value="1"/>
</dbReference>
<evidence type="ECO:0000259" key="3">
    <source>
        <dbReference type="Pfam" id="PF02872"/>
    </source>
</evidence>
<dbReference type="InterPro" id="IPR008334">
    <property type="entry name" value="5'-Nucleotdase_C"/>
</dbReference>
<evidence type="ECO:0000256" key="2">
    <source>
        <dbReference type="RuleBase" id="RU362119"/>
    </source>
</evidence>
<proteinExistence type="inferred from homology"/>
<dbReference type="Gene3D" id="3.90.780.10">
    <property type="entry name" value="5'-Nucleotidase, C-terminal domain"/>
    <property type="match status" value="1"/>
</dbReference>
<dbReference type="Proteomes" id="UP001383192">
    <property type="component" value="Unassembled WGS sequence"/>
</dbReference>
<dbReference type="InterPro" id="IPR036907">
    <property type="entry name" value="5'-Nucleotdase_C_sf"/>
</dbReference>
<gene>
    <name evidence="4" type="ORF">VNI00_009485</name>
</gene>
<name>A0AAW0CM53_9AGAR</name>
<dbReference type="InterPro" id="IPR029052">
    <property type="entry name" value="Metallo-depent_PP-like"/>
</dbReference>
<reference evidence="4 5" key="1">
    <citation type="submission" date="2024-01" db="EMBL/GenBank/DDBJ databases">
        <title>A draft genome for a cacao thread blight-causing isolate of Paramarasmius palmivorus.</title>
        <authorList>
            <person name="Baruah I.K."/>
            <person name="Bukari Y."/>
            <person name="Amoako-Attah I."/>
            <person name="Meinhardt L.W."/>
            <person name="Bailey B.A."/>
            <person name="Cohen S.P."/>
        </authorList>
    </citation>
    <scope>NUCLEOTIDE SEQUENCE [LARGE SCALE GENOMIC DNA]</scope>
    <source>
        <strain evidence="4 5">GH-12</strain>
    </source>
</reference>
<sequence>MEDELLLFHFNDVYHVSQAKTLARFAYGSREIKARYGTKALTVFSGDALGPSLEGSVLKGGHIIPVLNHLEIDIACYGNHDFDFGEDRLNELSLECNFPWVLSNAFHREGGKRLAAAGECVIRECNGYRIGFFGLAGTDWPSNCQHLPRDTVIENPVSAAQRLARELRTKENVDLVVAVSHMRIEEDRRVSEGCASGESKVDIILGGHDHEFMVEGEHLTIQGNKSSGDIRIVKSGTDFRSYSVIRVLLSDPSIPRVEVEHIPDLTVISEHPEDPEIHRILETIHARVSSVSHQPLLHALCPLEGRGAHIRNFESNLGNMLADAVRAYYDVDIAFVNSGSIRCDRVVESGVLTVRDAIDILPFDNSLLVKTIPAKRLIQALENSVSDLRTDGRFLQVSGLRFRANLARPEGSRILEVIIERPGKRITAGMNGDEFDFSVSVGMSAFVGDGFDGFYCMQDGSGGDENVYTMVGFEGAMSDTGLFLQIFREDSEHDDEGVARARSAIVIGSGGGLPAVRPTLDNRITFSTTD</sequence>
<dbReference type="PANTHER" id="PTHR11575:SF41">
    <property type="entry name" value="PUTATIVE (AFU_ORTHOLOGUE AFUA_1G01160)-RELATED"/>
    <property type="match status" value="1"/>
</dbReference>
<dbReference type="Gene3D" id="3.60.21.10">
    <property type="match status" value="1"/>
</dbReference>
<keyword evidence="2" id="KW-0378">Hydrolase</keyword>
<dbReference type="PRINTS" id="PR01607">
    <property type="entry name" value="APYRASEFAMLY"/>
</dbReference>
<comment type="caution">
    <text evidence="4">The sequence shown here is derived from an EMBL/GenBank/DDBJ whole genome shotgun (WGS) entry which is preliminary data.</text>
</comment>
<evidence type="ECO:0000313" key="5">
    <source>
        <dbReference type="Proteomes" id="UP001383192"/>
    </source>
</evidence>
<evidence type="ECO:0000313" key="4">
    <source>
        <dbReference type="EMBL" id="KAK7040889.1"/>
    </source>
</evidence>
<dbReference type="EMBL" id="JAYKXP010000035">
    <property type="protein sequence ID" value="KAK7040889.1"/>
    <property type="molecule type" value="Genomic_DNA"/>
</dbReference>
<dbReference type="GO" id="GO:0009166">
    <property type="term" value="P:nucleotide catabolic process"/>
    <property type="evidence" value="ECO:0007669"/>
    <property type="project" value="InterPro"/>
</dbReference>
<dbReference type="PANTHER" id="PTHR11575">
    <property type="entry name" value="5'-NUCLEOTIDASE-RELATED"/>
    <property type="match status" value="1"/>
</dbReference>
<dbReference type="GO" id="GO:0000166">
    <property type="term" value="F:nucleotide binding"/>
    <property type="evidence" value="ECO:0007669"/>
    <property type="project" value="UniProtKB-KW"/>
</dbReference>
<feature type="domain" description="5'-Nucleotidase C-terminal" evidence="3">
    <location>
        <begin position="311"/>
        <end position="428"/>
    </location>
</feature>
<dbReference type="GO" id="GO:0016787">
    <property type="term" value="F:hydrolase activity"/>
    <property type="evidence" value="ECO:0007669"/>
    <property type="project" value="UniProtKB-KW"/>
</dbReference>
<protein>
    <recommendedName>
        <fullName evidence="3">5'-Nucleotidase C-terminal domain-containing protein</fullName>
    </recommendedName>
</protein>
<dbReference type="AlphaFoldDB" id="A0AAW0CM53"/>
<accession>A0AAW0CM53</accession>
<dbReference type="SUPFAM" id="SSF56300">
    <property type="entry name" value="Metallo-dependent phosphatases"/>
    <property type="match status" value="1"/>
</dbReference>
<dbReference type="InterPro" id="IPR006179">
    <property type="entry name" value="5_nucleotidase/apyrase"/>
</dbReference>
<dbReference type="Pfam" id="PF02872">
    <property type="entry name" value="5_nucleotid_C"/>
    <property type="match status" value="1"/>
</dbReference>
<evidence type="ECO:0000256" key="1">
    <source>
        <dbReference type="ARBA" id="ARBA00006654"/>
    </source>
</evidence>
<keyword evidence="2" id="KW-0547">Nucleotide-binding</keyword>
<organism evidence="4 5">
    <name type="scientific">Paramarasmius palmivorus</name>
    <dbReference type="NCBI Taxonomy" id="297713"/>
    <lineage>
        <taxon>Eukaryota</taxon>
        <taxon>Fungi</taxon>
        <taxon>Dikarya</taxon>
        <taxon>Basidiomycota</taxon>
        <taxon>Agaricomycotina</taxon>
        <taxon>Agaricomycetes</taxon>
        <taxon>Agaricomycetidae</taxon>
        <taxon>Agaricales</taxon>
        <taxon>Marasmiineae</taxon>
        <taxon>Marasmiaceae</taxon>
        <taxon>Paramarasmius</taxon>
    </lineage>
</organism>